<dbReference type="InterPro" id="IPR036770">
    <property type="entry name" value="Ankyrin_rpt-contain_sf"/>
</dbReference>
<dbReference type="Pfam" id="PF12796">
    <property type="entry name" value="Ank_2"/>
    <property type="match status" value="1"/>
</dbReference>
<dbReference type="GO" id="GO:0004521">
    <property type="term" value="F:RNA endonuclease activity"/>
    <property type="evidence" value="ECO:0007669"/>
    <property type="project" value="InterPro"/>
</dbReference>
<reference evidence="6 7" key="1">
    <citation type="journal article" date="2021" name="G3 (Bethesda)">
        <title>Improved contiguity of the threespine stickleback genome using long-read sequencing.</title>
        <authorList>
            <person name="Nath S."/>
            <person name="Shaw D.E."/>
            <person name="White M.A."/>
        </authorList>
    </citation>
    <scope>NUCLEOTIDE SEQUENCE [LARGE SCALE GENOMIC DNA]</scope>
    <source>
        <strain evidence="6 7">Lake Benthic</strain>
    </source>
</reference>
<reference evidence="6" key="2">
    <citation type="submission" date="2025-08" db="UniProtKB">
        <authorList>
            <consortium name="Ensembl"/>
        </authorList>
    </citation>
    <scope>IDENTIFICATION</scope>
</reference>
<dbReference type="STRING" id="69293.ENSGACP00000025874"/>
<dbReference type="SUPFAM" id="SSF48403">
    <property type="entry name" value="Ankyrin repeat"/>
    <property type="match status" value="1"/>
</dbReference>
<keyword evidence="2" id="KW-0067">ATP-binding</keyword>
<dbReference type="InterPro" id="IPR038357">
    <property type="entry name" value="KEN_sf"/>
</dbReference>
<dbReference type="Gene3D" id="1.10.510.10">
    <property type="entry name" value="Transferase(Phosphotransferase) domain 1"/>
    <property type="match status" value="1"/>
</dbReference>
<dbReference type="InParanoid" id="G3Q7L4"/>
<dbReference type="GO" id="GO:1990604">
    <property type="term" value="C:IRE1-TRAF2-ASK1 complex"/>
    <property type="evidence" value="ECO:0007669"/>
    <property type="project" value="TreeGrafter"/>
</dbReference>
<feature type="compositionally biased region" description="Polar residues" evidence="4">
    <location>
        <begin position="232"/>
        <end position="248"/>
    </location>
</feature>
<dbReference type="eggNOG" id="ENOG502T2DK">
    <property type="taxonomic scope" value="Eukaryota"/>
</dbReference>
<organism evidence="6 7">
    <name type="scientific">Gasterosteus aculeatus aculeatus</name>
    <name type="common">three-spined stickleback</name>
    <dbReference type="NCBI Taxonomy" id="481459"/>
    <lineage>
        <taxon>Eukaryota</taxon>
        <taxon>Metazoa</taxon>
        <taxon>Chordata</taxon>
        <taxon>Craniata</taxon>
        <taxon>Vertebrata</taxon>
        <taxon>Euteleostomi</taxon>
        <taxon>Actinopterygii</taxon>
        <taxon>Neopterygii</taxon>
        <taxon>Teleostei</taxon>
        <taxon>Neoteleostei</taxon>
        <taxon>Acanthomorphata</taxon>
        <taxon>Eupercaria</taxon>
        <taxon>Perciformes</taxon>
        <taxon>Cottioidei</taxon>
        <taxon>Gasterosteales</taxon>
        <taxon>Gasterosteidae</taxon>
        <taxon>Gasterosteus</taxon>
    </lineage>
</organism>
<accession>G3Q7L4</accession>
<dbReference type="Ensembl" id="ENSGACT00000025925.2">
    <property type="protein sequence ID" value="ENSGACP00000025874.2"/>
    <property type="gene ID" value="ENSGACG00000019574.2"/>
</dbReference>
<feature type="compositionally biased region" description="Polar residues" evidence="4">
    <location>
        <begin position="713"/>
        <end position="722"/>
    </location>
</feature>
<dbReference type="GO" id="GO:0005524">
    <property type="term" value="F:ATP binding"/>
    <property type="evidence" value="ECO:0007669"/>
    <property type="project" value="UniProtKB-KW"/>
</dbReference>
<dbReference type="GeneTree" id="ENSGT00940000165054"/>
<dbReference type="PROSITE" id="PS50088">
    <property type="entry name" value="ANK_REPEAT"/>
    <property type="match status" value="3"/>
</dbReference>
<keyword evidence="1" id="KW-0547">Nucleotide-binding</keyword>
<evidence type="ECO:0000256" key="3">
    <source>
        <dbReference type="PROSITE-ProRule" id="PRU00023"/>
    </source>
</evidence>
<dbReference type="SUPFAM" id="SSF56112">
    <property type="entry name" value="Protein kinase-like (PK-like)"/>
    <property type="match status" value="1"/>
</dbReference>
<feature type="region of interest" description="Disordered" evidence="4">
    <location>
        <begin position="691"/>
        <end position="722"/>
    </location>
</feature>
<dbReference type="PROSITE" id="PS50011">
    <property type="entry name" value="PROTEIN_KINASE_DOM"/>
    <property type="match status" value="1"/>
</dbReference>
<evidence type="ECO:0000313" key="7">
    <source>
        <dbReference type="Proteomes" id="UP000007635"/>
    </source>
</evidence>
<dbReference type="InterPro" id="IPR010513">
    <property type="entry name" value="KEN_dom"/>
</dbReference>
<dbReference type="SMART" id="SM00220">
    <property type="entry name" value="S_TKc"/>
    <property type="match status" value="1"/>
</dbReference>
<name>G3Q7L4_GASAC</name>
<dbReference type="GO" id="GO:0006397">
    <property type="term" value="P:mRNA processing"/>
    <property type="evidence" value="ECO:0007669"/>
    <property type="project" value="InterPro"/>
</dbReference>
<sequence>MEGNQNKTNCNIVQYIIDNNLQELKNVLNRGNINDLYSYSEWNDCVTPLIVAIVNHREDILSFLLQEGADPNKVSQKGLTPLHYASKSKAPLAFVTKLLRHNANPNACDLKEEKSVTPLQIAVIERRSDIIKELISAGAQVTKFPASFPRHISHNKFLSQMMDHPTLEGDESIIGKMRRYVRYVIPCYGAVDQVPGTLFSKQTSEGDDGADSTRCDHRTDQQESPKDPALAPQTSNGLPVQPGTSKTMQECPISKRWREKLDKIPHFIETEKIKIKKIGSLTYVNDDEFHISTGSDGTEVFLGYRDDGTEVAIKKMLKRNYEELKNEEKILRLPELDHQLIVRYVDTANDDEFGYIALQLCEYTLEEYIIIKKGDRLLMEKLVKQLLESLKVLHCPCDSSPPILHRDLKPQNVLIDVLDRVKLADFGISRRLPKGASTHRSGRAGTQCWMATETLNGGNDTPYKRSTDIQVAGMLIYYILSEGHHPFGHVVLNEETPDGQRSSLIKSHLHFKCEDNIFEGNYSLNLVQDVLAKDLIEMMINKEPEKRPRVEECLSHPFFWTQASKLAYIQKAGDVPEVKNYGNPEAGLKSSLEKHAGTGAFKQWKEKFPQDLVKRMEGKKSPYPDTMLALLRFIRNGFTHYEKDMDKINVMSMFPGLFGVVYTFAKSQNWNSEAPLKDMFNTEVIPGDDLTTGVVTTPNNSGEPLALPVQESGDLSTEPTDK</sequence>
<evidence type="ECO:0000256" key="4">
    <source>
        <dbReference type="SAM" id="MobiDB-lite"/>
    </source>
</evidence>
<protein>
    <recommendedName>
        <fullName evidence="5">Protein kinase domain-containing protein</fullName>
    </recommendedName>
</protein>
<proteinExistence type="predicted"/>
<keyword evidence="3" id="KW-0040">ANK repeat</keyword>
<dbReference type="PROSITE" id="PS50297">
    <property type="entry name" value="ANK_REP_REGION"/>
    <property type="match status" value="2"/>
</dbReference>
<dbReference type="InterPro" id="IPR011009">
    <property type="entry name" value="Kinase-like_dom_sf"/>
</dbReference>
<dbReference type="InterPro" id="IPR000719">
    <property type="entry name" value="Prot_kinase_dom"/>
</dbReference>
<feature type="compositionally biased region" description="Polar residues" evidence="4">
    <location>
        <begin position="693"/>
        <end position="702"/>
    </location>
</feature>
<dbReference type="PROSITE" id="PS00108">
    <property type="entry name" value="PROTEIN_KINASE_ST"/>
    <property type="match status" value="1"/>
</dbReference>
<evidence type="ECO:0000256" key="2">
    <source>
        <dbReference type="ARBA" id="ARBA00022840"/>
    </source>
</evidence>
<keyword evidence="7" id="KW-1185">Reference proteome</keyword>
<dbReference type="GO" id="GO:0036498">
    <property type="term" value="P:IRE1-mediated unfolded protein response"/>
    <property type="evidence" value="ECO:0007669"/>
    <property type="project" value="TreeGrafter"/>
</dbReference>
<feature type="repeat" description="ANK" evidence="3">
    <location>
        <begin position="77"/>
        <end position="110"/>
    </location>
</feature>
<evidence type="ECO:0000313" key="6">
    <source>
        <dbReference type="Ensembl" id="ENSGACP00000025874.2"/>
    </source>
</evidence>
<dbReference type="PANTHER" id="PTHR13954:SF28">
    <property type="match status" value="1"/>
</dbReference>
<reference evidence="6" key="3">
    <citation type="submission" date="2025-09" db="UniProtKB">
        <authorList>
            <consortium name="Ensembl"/>
        </authorList>
    </citation>
    <scope>IDENTIFICATION</scope>
</reference>
<dbReference type="Gene3D" id="1.25.40.20">
    <property type="entry name" value="Ankyrin repeat-containing domain"/>
    <property type="match status" value="1"/>
</dbReference>
<feature type="compositionally biased region" description="Basic and acidic residues" evidence="4">
    <location>
        <begin position="211"/>
        <end position="226"/>
    </location>
</feature>
<dbReference type="SMART" id="SM00248">
    <property type="entry name" value="ANK"/>
    <property type="match status" value="3"/>
</dbReference>
<dbReference type="Pfam" id="PF00069">
    <property type="entry name" value="Pkinase"/>
    <property type="match status" value="1"/>
</dbReference>
<evidence type="ECO:0000256" key="1">
    <source>
        <dbReference type="ARBA" id="ARBA00022741"/>
    </source>
</evidence>
<dbReference type="Bgee" id="ENSGACG00000019573">
    <property type="expression patterns" value="Expressed in spleen and 5 other cell types or tissues"/>
</dbReference>
<dbReference type="AlphaFoldDB" id="G3Q7L4"/>
<dbReference type="InterPro" id="IPR002110">
    <property type="entry name" value="Ankyrin_rpt"/>
</dbReference>
<dbReference type="InterPro" id="IPR045133">
    <property type="entry name" value="IRE1/2-like"/>
</dbReference>
<dbReference type="Proteomes" id="UP000007635">
    <property type="component" value="Chromosome VII"/>
</dbReference>
<dbReference type="GO" id="GO:0004674">
    <property type="term" value="F:protein serine/threonine kinase activity"/>
    <property type="evidence" value="ECO:0007669"/>
    <property type="project" value="InterPro"/>
</dbReference>
<evidence type="ECO:0000259" key="5">
    <source>
        <dbReference type="PROSITE" id="PS50011"/>
    </source>
</evidence>
<dbReference type="GO" id="GO:0070059">
    <property type="term" value="P:intrinsic apoptotic signaling pathway in response to endoplasmic reticulum stress"/>
    <property type="evidence" value="ECO:0007669"/>
    <property type="project" value="TreeGrafter"/>
</dbReference>
<dbReference type="Pfam" id="PF06479">
    <property type="entry name" value="Ribonuc_2-5A"/>
    <property type="match status" value="1"/>
</dbReference>
<feature type="repeat" description="ANK" evidence="3">
    <location>
        <begin position="44"/>
        <end position="76"/>
    </location>
</feature>
<dbReference type="PANTHER" id="PTHR13954">
    <property type="entry name" value="IRE1-RELATED"/>
    <property type="match status" value="1"/>
</dbReference>
<dbReference type="Gene3D" id="1.20.1440.180">
    <property type="entry name" value="KEN domain"/>
    <property type="match status" value="1"/>
</dbReference>
<feature type="region of interest" description="Disordered" evidence="4">
    <location>
        <begin position="199"/>
        <end position="250"/>
    </location>
</feature>
<dbReference type="GO" id="GO:0051082">
    <property type="term" value="F:unfolded protein binding"/>
    <property type="evidence" value="ECO:0007669"/>
    <property type="project" value="TreeGrafter"/>
</dbReference>
<feature type="repeat" description="ANK" evidence="3">
    <location>
        <begin position="114"/>
        <end position="146"/>
    </location>
</feature>
<dbReference type="InterPro" id="IPR008271">
    <property type="entry name" value="Ser/Thr_kinase_AS"/>
</dbReference>
<feature type="domain" description="Protein kinase" evidence="5">
    <location>
        <begin position="267"/>
        <end position="559"/>
    </location>
</feature>